<feature type="region of interest" description="Disordered" evidence="3">
    <location>
        <begin position="1"/>
        <end position="22"/>
    </location>
</feature>
<dbReference type="PRINTS" id="PR00700">
    <property type="entry name" value="PRTYPHPHTASE"/>
</dbReference>
<feature type="domain" description="Tyrosine-protein phosphatase" evidence="4">
    <location>
        <begin position="487"/>
        <end position="821"/>
    </location>
</feature>
<dbReference type="PANTHER" id="PTHR19134">
    <property type="entry name" value="RECEPTOR-TYPE TYROSINE-PROTEIN PHOSPHATASE"/>
    <property type="match status" value="1"/>
</dbReference>
<dbReference type="GeneID" id="27690296"/>
<dbReference type="InterPro" id="IPR001763">
    <property type="entry name" value="Rhodanese-like_dom"/>
</dbReference>
<dbReference type="eggNOG" id="KOG4228">
    <property type="taxonomic scope" value="Eukaryota"/>
</dbReference>
<feature type="region of interest" description="Disordered" evidence="3">
    <location>
        <begin position="36"/>
        <end position="56"/>
    </location>
</feature>
<dbReference type="Gene3D" id="3.40.250.10">
    <property type="entry name" value="Rhodanese-like domain"/>
    <property type="match status" value="1"/>
</dbReference>
<dbReference type="CDD" id="cd18533">
    <property type="entry name" value="PTP_fungal"/>
    <property type="match status" value="1"/>
</dbReference>
<accession>A0A0L0H7U0</accession>
<dbReference type="SMART" id="SM00404">
    <property type="entry name" value="PTPc_motif"/>
    <property type="match status" value="1"/>
</dbReference>
<dbReference type="PROSITE" id="PS50206">
    <property type="entry name" value="RHODANESE_3"/>
    <property type="match status" value="1"/>
</dbReference>
<dbReference type="GO" id="GO:0004725">
    <property type="term" value="F:protein tyrosine phosphatase activity"/>
    <property type="evidence" value="ECO:0007669"/>
    <property type="project" value="UniProtKB-EC"/>
</dbReference>
<dbReference type="FunCoup" id="A0A0L0H7U0">
    <property type="interactions" value="19"/>
</dbReference>
<evidence type="ECO:0000259" key="5">
    <source>
        <dbReference type="PROSITE" id="PS50056"/>
    </source>
</evidence>
<evidence type="ECO:0000256" key="2">
    <source>
        <dbReference type="ARBA" id="ARBA00013064"/>
    </source>
</evidence>
<dbReference type="InterPro" id="IPR050348">
    <property type="entry name" value="Protein-Tyr_Phosphatase"/>
</dbReference>
<dbReference type="SUPFAM" id="SSF52821">
    <property type="entry name" value="Rhodanese/Cell cycle control phosphatase"/>
    <property type="match status" value="1"/>
</dbReference>
<dbReference type="InterPro" id="IPR036873">
    <property type="entry name" value="Rhodanese-like_dom_sf"/>
</dbReference>
<dbReference type="InterPro" id="IPR003595">
    <property type="entry name" value="Tyr_Pase_cat"/>
</dbReference>
<feature type="compositionally biased region" description="Pro residues" evidence="3">
    <location>
        <begin position="129"/>
        <end position="140"/>
    </location>
</feature>
<evidence type="ECO:0000256" key="3">
    <source>
        <dbReference type="SAM" id="MobiDB-lite"/>
    </source>
</evidence>
<dbReference type="PROSITE" id="PS50056">
    <property type="entry name" value="TYR_PHOSPHATASE_2"/>
    <property type="match status" value="1"/>
</dbReference>
<evidence type="ECO:0000259" key="6">
    <source>
        <dbReference type="PROSITE" id="PS50206"/>
    </source>
</evidence>
<dbReference type="Gene3D" id="3.90.190.10">
    <property type="entry name" value="Protein tyrosine phosphatase superfamily"/>
    <property type="match status" value="1"/>
</dbReference>
<dbReference type="OrthoDB" id="10253954at2759"/>
<feature type="domain" description="Tyrosine specific protein phosphatases" evidence="5">
    <location>
        <begin position="702"/>
        <end position="812"/>
    </location>
</feature>
<sequence length="881" mass="95219">MATVWRNSGDMEGSSLTPGRMSPGLCSPVVNFSMARPSSARSPMESTSKGTNGNMDYFSLNRNSSHPAATPATHINLPTSTPLPYLTPAAPAADSPSEYFTPMIIPTTPSHGPANLSQRTPIIRPIFPPATPGALPPRVPPSSSNGGDRSQFRLALPVPNGAAIPAATNVVPQDNGQSYGSTIQPRGQMHLPLPSPRFNLSLPVTPKVCGSPNSPPEPHAFEPIELANLLHAQGSPRPASITSAEGNPLVLVLDMRSFVQYSRQRVKSSVNVCIPTTLLKRPTFGADKLFDTLASDHAKDMLKQWTNNTFIILYDNDSSQVSSGSPLMLLARKLQQGNTTATIGWLRGGCTEFCRNYPDLCDNSPPPVGSEGIGSPPGAAGGQGLALPNLAGMGMGLTATGATPAKIRGGLNLSLDLSGLGPLTAPSALGALAASRPPPQPTYAAHTSVPSKSPTEILKDATVDPADVNVPLFLRELFQKENVKGAIEENFNAVEAAEKKRLDCSFRARTRTDPFSVSDALEAGATRNRYNNIWPFNHNRVRLHTPTLPSVQPSTAAPGSDYINASHIVSPAGHRTYIATQGPIPSTFEDFWRMVWEQESGVILMLCADADVQRGSQTCHKYWPEESTPVLKLNRVEVTLLKESNISWGQDDKAKGSDMVVRCFKVVVDGQDASAREIYQIQYLGWPDHGVPDHPDEMLRIQYLADKLHGRLAKQSSSMVGPMVVHCSAGCGRTGAFICVDAVLALLKHSDTPFTSSTPTPPESDPQSWSIVRPILTPTTFSSNAPHDMILASVHHLRSQRILMVQSLSQFAFCYEVVGRFCRVSSLHGYEDIVMPPLIEKLLDEVFDDMEGVVHGRKRERNMSTDDHFERLKRVGTRGTE</sequence>
<feature type="region of interest" description="Disordered" evidence="3">
    <location>
        <begin position="129"/>
        <end position="148"/>
    </location>
</feature>
<dbReference type="InterPro" id="IPR016130">
    <property type="entry name" value="Tyr_Pase_AS"/>
</dbReference>
<comment type="similarity">
    <text evidence="1">Belongs to the protein-tyrosine phosphatase family. Non-receptor class subfamily.</text>
</comment>
<evidence type="ECO:0000259" key="4">
    <source>
        <dbReference type="PROSITE" id="PS50055"/>
    </source>
</evidence>
<gene>
    <name evidence="7" type="ORF">SPPG_07048</name>
</gene>
<reference evidence="7 8" key="1">
    <citation type="submission" date="2009-08" db="EMBL/GenBank/DDBJ databases">
        <title>The Genome Sequence of Spizellomyces punctatus strain DAOM BR117.</title>
        <authorList>
            <consortium name="The Broad Institute Genome Sequencing Platform"/>
            <person name="Russ C."/>
            <person name="Cuomo C."/>
            <person name="Shea T."/>
            <person name="Young S.K."/>
            <person name="Zeng Q."/>
            <person name="Koehrsen M."/>
            <person name="Haas B."/>
            <person name="Borodovsky M."/>
            <person name="Guigo R."/>
            <person name="Alvarado L."/>
            <person name="Berlin A."/>
            <person name="Bochicchio J."/>
            <person name="Borenstein D."/>
            <person name="Chapman S."/>
            <person name="Chen Z."/>
            <person name="Engels R."/>
            <person name="Freedman E."/>
            <person name="Gellesch M."/>
            <person name="Goldberg J."/>
            <person name="Griggs A."/>
            <person name="Gujja S."/>
            <person name="Heiman D."/>
            <person name="Hepburn T."/>
            <person name="Howarth C."/>
            <person name="Jen D."/>
            <person name="Larson L."/>
            <person name="Lewis B."/>
            <person name="Mehta T."/>
            <person name="Park D."/>
            <person name="Pearson M."/>
            <person name="Roberts A."/>
            <person name="Saif S."/>
            <person name="Shenoy N."/>
            <person name="Sisk P."/>
            <person name="Stolte C."/>
            <person name="Sykes S."/>
            <person name="Thomson T."/>
            <person name="Walk T."/>
            <person name="White J."/>
            <person name="Yandava C."/>
            <person name="Burger G."/>
            <person name="Gray M.W."/>
            <person name="Holland P.W.H."/>
            <person name="King N."/>
            <person name="Lang F.B.F."/>
            <person name="Roger A.J."/>
            <person name="Ruiz-Trillo I."/>
            <person name="Lander E."/>
            <person name="Nusbaum C."/>
        </authorList>
    </citation>
    <scope>NUCLEOTIDE SEQUENCE [LARGE SCALE GENOMIC DNA]</scope>
    <source>
        <strain evidence="7 8">DAOM BR117</strain>
    </source>
</reference>
<proteinExistence type="inferred from homology"/>
<dbReference type="RefSeq" id="XP_016605615.1">
    <property type="nucleotide sequence ID" value="XM_016755224.1"/>
</dbReference>
<organism evidence="7 8">
    <name type="scientific">Spizellomyces punctatus (strain DAOM BR117)</name>
    <dbReference type="NCBI Taxonomy" id="645134"/>
    <lineage>
        <taxon>Eukaryota</taxon>
        <taxon>Fungi</taxon>
        <taxon>Fungi incertae sedis</taxon>
        <taxon>Chytridiomycota</taxon>
        <taxon>Chytridiomycota incertae sedis</taxon>
        <taxon>Chytridiomycetes</taxon>
        <taxon>Spizellomycetales</taxon>
        <taxon>Spizellomycetaceae</taxon>
        <taxon>Spizellomyces</taxon>
    </lineage>
</organism>
<dbReference type="VEuPathDB" id="FungiDB:SPPG_07048"/>
<evidence type="ECO:0000256" key="1">
    <source>
        <dbReference type="ARBA" id="ARBA00009649"/>
    </source>
</evidence>
<feature type="domain" description="Rhodanese" evidence="6">
    <location>
        <begin position="246"/>
        <end position="362"/>
    </location>
</feature>
<dbReference type="PANTHER" id="PTHR19134:SF561">
    <property type="entry name" value="PROTEIN TYROSINE PHOSPHATASE 36E, ISOFORM A"/>
    <property type="match status" value="1"/>
</dbReference>
<evidence type="ECO:0000313" key="7">
    <source>
        <dbReference type="EMBL" id="KNC97575.1"/>
    </source>
</evidence>
<dbReference type="Proteomes" id="UP000053201">
    <property type="component" value="Unassembled WGS sequence"/>
</dbReference>
<dbReference type="Pfam" id="PF00102">
    <property type="entry name" value="Y_phosphatase"/>
    <property type="match status" value="1"/>
</dbReference>
<dbReference type="PROSITE" id="PS50055">
    <property type="entry name" value="TYR_PHOSPHATASE_PTP"/>
    <property type="match status" value="1"/>
</dbReference>
<dbReference type="EMBL" id="KQ257463">
    <property type="protein sequence ID" value="KNC97576.1"/>
    <property type="molecule type" value="Genomic_DNA"/>
</dbReference>
<dbReference type="SMART" id="SM00194">
    <property type="entry name" value="PTPc"/>
    <property type="match status" value="1"/>
</dbReference>
<dbReference type="InterPro" id="IPR000242">
    <property type="entry name" value="PTP_cat"/>
</dbReference>
<evidence type="ECO:0000313" key="8">
    <source>
        <dbReference type="Proteomes" id="UP000053201"/>
    </source>
</evidence>
<dbReference type="CDD" id="cd01446">
    <property type="entry name" value="DSP_MapKP"/>
    <property type="match status" value="1"/>
</dbReference>
<dbReference type="PROSITE" id="PS00383">
    <property type="entry name" value="TYR_PHOSPHATASE_1"/>
    <property type="match status" value="1"/>
</dbReference>
<feature type="compositionally biased region" description="Polar residues" evidence="3">
    <location>
        <begin position="39"/>
        <end position="56"/>
    </location>
</feature>
<dbReference type="AlphaFoldDB" id="A0A0L0H7U0"/>
<dbReference type="Pfam" id="PF00581">
    <property type="entry name" value="Rhodanese"/>
    <property type="match status" value="1"/>
</dbReference>
<dbReference type="EMBL" id="KQ257463">
    <property type="protein sequence ID" value="KNC97575.1"/>
    <property type="molecule type" value="Genomic_DNA"/>
</dbReference>
<dbReference type="eggNOG" id="KOG0789">
    <property type="taxonomic scope" value="Eukaryota"/>
</dbReference>
<dbReference type="EC" id="3.1.3.48" evidence="2"/>
<name>A0A0L0H7U0_SPIPD</name>
<keyword evidence="8" id="KW-1185">Reference proteome</keyword>
<dbReference type="SUPFAM" id="SSF52799">
    <property type="entry name" value="(Phosphotyrosine protein) phosphatases II"/>
    <property type="match status" value="1"/>
</dbReference>
<dbReference type="InterPro" id="IPR000387">
    <property type="entry name" value="Tyr_Pase_dom"/>
</dbReference>
<protein>
    <recommendedName>
        <fullName evidence="2">protein-tyrosine-phosphatase</fullName>
        <ecNumber evidence="2">3.1.3.48</ecNumber>
    </recommendedName>
</protein>
<dbReference type="InterPro" id="IPR029021">
    <property type="entry name" value="Prot-tyrosine_phosphatase-like"/>
</dbReference>
<dbReference type="RefSeq" id="XP_016605616.1">
    <property type="nucleotide sequence ID" value="XM_016755225.1"/>
</dbReference>
<dbReference type="OMA" id="WQQDVRV"/>
<dbReference type="STRING" id="645134.A0A0L0H7U0"/>